<feature type="compositionally biased region" description="Basic residues" evidence="1">
    <location>
        <begin position="1"/>
        <end position="26"/>
    </location>
</feature>
<gene>
    <name evidence="3" type="ORF">GN330_13690</name>
</gene>
<dbReference type="Proteomes" id="UP000463224">
    <property type="component" value="Unassembled WGS sequence"/>
</dbReference>
<feature type="region of interest" description="Disordered" evidence="1">
    <location>
        <begin position="1"/>
        <end position="75"/>
    </location>
</feature>
<proteinExistence type="predicted"/>
<protein>
    <submittedName>
        <fullName evidence="3">DUF805 domain-containing protein</fullName>
    </submittedName>
</protein>
<reference evidence="3 4" key="1">
    <citation type="submission" date="2019-12" db="EMBL/GenBank/DDBJ databases">
        <title>Nitratireductor arenosus sp. nov., Isolated from sea sand, Jeju island, South Korea.</title>
        <authorList>
            <person name="Kim W."/>
        </authorList>
    </citation>
    <scope>NUCLEOTIDE SEQUENCE [LARGE SCALE GENOMIC DNA]</scope>
    <source>
        <strain evidence="3 4">CAU 1489</strain>
    </source>
</reference>
<dbReference type="Pfam" id="PF05656">
    <property type="entry name" value="DUF805"/>
    <property type="match status" value="1"/>
</dbReference>
<accession>A0A844QGQ3</accession>
<keyword evidence="2" id="KW-1133">Transmembrane helix</keyword>
<comment type="caution">
    <text evidence="3">The sequence shown here is derived from an EMBL/GenBank/DDBJ whole genome shotgun (WGS) entry which is preliminary data.</text>
</comment>
<keyword evidence="4" id="KW-1185">Reference proteome</keyword>
<evidence type="ECO:0000313" key="4">
    <source>
        <dbReference type="Proteomes" id="UP000463224"/>
    </source>
</evidence>
<dbReference type="PANTHER" id="PTHR34980">
    <property type="entry name" value="INNER MEMBRANE PROTEIN-RELATED-RELATED"/>
    <property type="match status" value="1"/>
</dbReference>
<evidence type="ECO:0000313" key="3">
    <source>
        <dbReference type="EMBL" id="MVA98297.1"/>
    </source>
</evidence>
<dbReference type="GO" id="GO:0005886">
    <property type="term" value="C:plasma membrane"/>
    <property type="evidence" value="ECO:0007669"/>
    <property type="project" value="TreeGrafter"/>
</dbReference>
<dbReference type="EMBL" id="WPHG01000003">
    <property type="protein sequence ID" value="MVA98297.1"/>
    <property type="molecule type" value="Genomic_DNA"/>
</dbReference>
<feature type="transmembrane region" description="Helical" evidence="2">
    <location>
        <begin position="149"/>
        <end position="170"/>
    </location>
</feature>
<organism evidence="3 4">
    <name type="scientific">Nitratireductor arenosus</name>
    <dbReference type="NCBI Taxonomy" id="2682096"/>
    <lineage>
        <taxon>Bacteria</taxon>
        <taxon>Pseudomonadati</taxon>
        <taxon>Pseudomonadota</taxon>
        <taxon>Alphaproteobacteria</taxon>
        <taxon>Hyphomicrobiales</taxon>
        <taxon>Phyllobacteriaceae</taxon>
        <taxon>Nitratireductor</taxon>
    </lineage>
</organism>
<keyword evidence="2" id="KW-0812">Transmembrane</keyword>
<feature type="transmembrane region" description="Helical" evidence="2">
    <location>
        <begin position="182"/>
        <end position="204"/>
    </location>
</feature>
<keyword evidence="2" id="KW-0472">Membrane</keyword>
<evidence type="ECO:0000256" key="1">
    <source>
        <dbReference type="SAM" id="MobiDB-lite"/>
    </source>
</evidence>
<sequence>MLHRRALGSGRGLHRARRLGARHGGVHRQVDQDRRPRHRRGVLRRGSALFGRGRRHHAGQDHSRQGLGSEPLLRGHRQARRRKDALEDLDQRVAEGLNKVGPGQLTWLFFGFSGRISRQAYALAGLLLYLLRVYPIYRIINAGDDEAAATFWGGAFLLVVGATLISHVATSVKRLHDMNQPGWFAVFFIIGDILMYLFLCLAPGTRGPNRFGAQTNAPK</sequence>
<dbReference type="InterPro" id="IPR008523">
    <property type="entry name" value="DUF805"/>
</dbReference>
<evidence type="ECO:0000256" key="2">
    <source>
        <dbReference type="SAM" id="Phobius"/>
    </source>
</evidence>
<name>A0A844QGQ3_9HYPH</name>
<feature type="transmembrane region" description="Helical" evidence="2">
    <location>
        <begin position="120"/>
        <end position="137"/>
    </location>
</feature>
<dbReference type="AlphaFoldDB" id="A0A844QGQ3"/>